<feature type="transmembrane region" description="Helical" evidence="9">
    <location>
        <begin position="12"/>
        <end position="39"/>
    </location>
</feature>
<dbReference type="InterPro" id="IPR012902">
    <property type="entry name" value="N_methyl_site"/>
</dbReference>
<evidence type="ECO:0000256" key="3">
    <source>
        <dbReference type="ARBA" id="ARBA00022475"/>
    </source>
</evidence>
<keyword evidence="7 9" id="KW-1133">Transmembrane helix</keyword>
<dbReference type="NCBIfam" id="TIGR01707">
    <property type="entry name" value="gspI"/>
    <property type="match status" value="1"/>
</dbReference>
<reference evidence="12" key="1">
    <citation type="submission" date="2015-10" db="EMBL/GenBank/DDBJ databases">
        <title>Metagenome-Assembled Genomes uncover a global brackish microbiome.</title>
        <authorList>
            <person name="Hugerth L.W."/>
            <person name="Larsson J."/>
            <person name="Alneberg J."/>
            <person name="Lindh M.V."/>
            <person name="Legrand C."/>
            <person name="Pinhassi J."/>
            <person name="Andersson A."/>
        </authorList>
    </citation>
    <scope>NUCLEOTIDE SEQUENCE [LARGE SCALE GENOMIC DNA]</scope>
</reference>
<dbReference type="PANTHER" id="PTHR38779">
    <property type="entry name" value="TYPE II SECRETION SYSTEM PROTEIN I-RELATED"/>
    <property type="match status" value="1"/>
</dbReference>
<sequence length="117" mass="13185">MNKKGFSLLEVGVALLILSVAVTAVFQFISSTTLSVYLIENRTYAREIATNRLALIQTLEPFLGTSQRFGESEFGGKNFFWSEEIISTSKEFNQLNIYVGVTKDSPIYQLSTFIEKK</sequence>
<dbReference type="SUPFAM" id="SSF54523">
    <property type="entry name" value="Pili subunits"/>
    <property type="match status" value="1"/>
</dbReference>
<comment type="function">
    <text evidence="9">Component of the type II secretion system required for the energy-dependent secretion of extracellular factors such as proteases and toxins from the periplasm.</text>
</comment>
<protein>
    <recommendedName>
        <fullName evidence="9">Type II secretion system protein I</fullName>
        <shortName evidence="9">T2SS minor pseudopilin I</shortName>
    </recommendedName>
</protein>
<keyword evidence="6 9" id="KW-0812">Transmembrane</keyword>
<proteinExistence type="inferred from homology"/>
<dbReference type="Pfam" id="PF07963">
    <property type="entry name" value="N_methyl"/>
    <property type="match status" value="1"/>
</dbReference>
<comment type="subunit">
    <text evidence="9">Type II secretion is composed of four main components: the outer membrane complex, the inner membrane complex, the cytoplasmic secretion ATPase and the periplasm-spanning pseudopilus.</text>
</comment>
<evidence type="ECO:0000256" key="9">
    <source>
        <dbReference type="RuleBase" id="RU368030"/>
    </source>
</evidence>
<evidence type="ECO:0000256" key="5">
    <source>
        <dbReference type="ARBA" id="ARBA00022519"/>
    </source>
</evidence>
<evidence type="ECO:0000256" key="7">
    <source>
        <dbReference type="ARBA" id="ARBA00022989"/>
    </source>
</evidence>
<evidence type="ECO:0000256" key="2">
    <source>
        <dbReference type="ARBA" id="ARBA00008358"/>
    </source>
</evidence>
<evidence type="ECO:0000256" key="6">
    <source>
        <dbReference type="ARBA" id="ARBA00022692"/>
    </source>
</evidence>
<comment type="similarity">
    <text evidence="2 9">Belongs to the GSP I family.</text>
</comment>
<evidence type="ECO:0000259" key="10">
    <source>
        <dbReference type="Pfam" id="PF02501"/>
    </source>
</evidence>
<dbReference type="PROSITE" id="PS00409">
    <property type="entry name" value="PROKAR_NTER_METHYL"/>
    <property type="match status" value="1"/>
</dbReference>
<dbReference type="Gene3D" id="3.30.1300.30">
    <property type="entry name" value="GSPII I/J protein-like"/>
    <property type="match status" value="1"/>
</dbReference>
<accession>A0A0R2PSG0</accession>
<dbReference type="NCBIfam" id="TIGR02532">
    <property type="entry name" value="IV_pilin_GFxxxE"/>
    <property type="match status" value="1"/>
</dbReference>
<dbReference type="EMBL" id="LIAV01000060">
    <property type="protein sequence ID" value="KRO40806.1"/>
    <property type="molecule type" value="Genomic_DNA"/>
</dbReference>
<comment type="subcellular location">
    <subcellularLocation>
        <location evidence="1 9">Cell inner membrane</location>
        <topology evidence="1 9">Single-pass membrane protein</topology>
    </subcellularLocation>
</comment>
<dbReference type="Proteomes" id="UP000050874">
    <property type="component" value="Unassembled WGS sequence"/>
</dbReference>
<keyword evidence="8 9" id="KW-0472">Membrane</keyword>
<evidence type="ECO:0000256" key="4">
    <source>
        <dbReference type="ARBA" id="ARBA00022481"/>
    </source>
</evidence>
<evidence type="ECO:0000313" key="11">
    <source>
        <dbReference type="EMBL" id="KRO40806.1"/>
    </source>
</evidence>
<keyword evidence="5 9" id="KW-0997">Cell inner membrane</keyword>
<dbReference type="InterPro" id="IPR010052">
    <property type="entry name" value="T2SS_protein-GspI"/>
</dbReference>
<keyword evidence="4 9" id="KW-0488">Methylation</keyword>
<keyword evidence="3" id="KW-1003">Cell membrane</keyword>
<name>A0A0R2PSG0_9GAMM</name>
<dbReference type="PANTHER" id="PTHR38779:SF2">
    <property type="entry name" value="TYPE II SECRETION SYSTEM PROTEIN I-RELATED"/>
    <property type="match status" value="1"/>
</dbReference>
<gene>
    <name evidence="11" type="ORF">ABR63_04540</name>
</gene>
<dbReference type="InterPro" id="IPR003413">
    <property type="entry name" value="T2SS_GspI_C"/>
</dbReference>
<comment type="PTM">
    <text evidence="9">Cleaved by prepilin peptidase.</text>
</comment>
<evidence type="ECO:0000256" key="1">
    <source>
        <dbReference type="ARBA" id="ARBA00004377"/>
    </source>
</evidence>
<dbReference type="AlphaFoldDB" id="A0A0R2PSG0"/>
<dbReference type="InterPro" id="IPR045584">
    <property type="entry name" value="Pilin-like"/>
</dbReference>
<evidence type="ECO:0000313" key="12">
    <source>
        <dbReference type="Proteomes" id="UP000050874"/>
    </source>
</evidence>
<feature type="domain" description="Type II secretion system protein GspI C-terminal" evidence="10">
    <location>
        <begin position="40"/>
        <end position="114"/>
    </location>
</feature>
<dbReference type="GO" id="GO:0015627">
    <property type="term" value="C:type II protein secretion system complex"/>
    <property type="evidence" value="ECO:0007669"/>
    <property type="project" value="UniProtKB-UniRule"/>
</dbReference>
<dbReference type="GO" id="GO:0015628">
    <property type="term" value="P:protein secretion by the type II secretion system"/>
    <property type="evidence" value="ECO:0007669"/>
    <property type="project" value="UniProtKB-UniRule"/>
</dbReference>
<dbReference type="Pfam" id="PF02501">
    <property type="entry name" value="T2SSI"/>
    <property type="match status" value="1"/>
</dbReference>
<dbReference type="GO" id="GO:0005886">
    <property type="term" value="C:plasma membrane"/>
    <property type="evidence" value="ECO:0007669"/>
    <property type="project" value="UniProtKB-SubCell"/>
</dbReference>
<comment type="caution">
    <text evidence="11">The sequence shown here is derived from an EMBL/GenBank/DDBJ whole genome shotgun (WGS) entry which is preliminary data.</text>
</comment>
<organism evidence="11 12">
    <name type="scientific">SAR86 cluster bacterium BACL1 MAG-120920-bin57</name>
    <dbReference type="NCBI Taxonomy" id="1655571"/>
    <lineage>
        <taxon>Bacteria</taxon>
        <taxon>Pseudomonadati</taxon>
        <taxon>Pseudomonadota</taxon>
        <taxon>Gammaproteobacteria</taxon>
        <taxon>SAR86 cluster</taxon>
    </lineage>
</organism>
<evidence type="ECO:0000256" key="8">
    <source>
        <dbReference type="ARBA" id="ARBA00023136"/>
    </source>
</evidence>